<keyword evidence="5" id="KW-0964">Secreted</keyword>
<gene>
    <name evidence="17" type="ORF">D1164_20130</name>
</gene>
<dbReference type="GO" id="GO:0000272">
    <property type="term" value="P:polysaccharide catabolic process"/>
    <property type="evidence" value="ECO:0007669"/>
    <property type="project" value="UniProtKB-KW"/>
</dbReference>
<dbReference type="InterPro" id="IPR050732">
    <property type="entry name" value="Beta-glucan_modifiers"/>
</dbReference>
<evidence type="ECO:0000256" key="16">
    <source>
        <dbReference type="SAM" id="SignalP"/>
    </source>
</evidence>
<evidence type="ECO:0000256" key="7">
    <source>
        <dbReference type="ARBA" id="ARBA00022801"/>
    </source>
</evidence>
<evidence type="ECO:0000256" key="11">
    <source>
        <dbReference type="ARBA" id="ARBA00023316"/>
    </source>
</evidence>
<dbReference type="Proteomes" id="UP000266441">
    <property type="component" value="Unassembled WGS sequence"/>
</dbReference>
<dbReference type="Gene3D" id="3.20.20.80">
    <property type="entry name" value="Glycosidases"/>
    <property type="match status" value="1"/>
</dbReference>
<protein>
    <recommendedName>
        <fullName evidence="15">Endo-1,3-beta-glucanase btgC</fullName>
    </recommendedName>
    <alternativeName>
        <fullName evidence="14">Laminarinase btgC</fullName>
    </alternativeName>
</protein>
<evidence type="ECO:0000256" key="6">
    <source>
        <dbReference type="ARBA" id="ARBA00022729"/>
    </source>
</evidence>
<dbReference type="GO" id="GO:0009986">
    <property type="term" value="C:cell surface"/>
    <property type="evidence" value="ECO:0007669"/>
    <property type="project" value="TreeGrafter"/>
</dbReference>
<keyword evidence="3" id="KW-1003">Cell membrane</keyword>
<keyword evidence="11" id="KW-0961">Cell wall biogenesis/degradation</keyword>
<dbReference type="PANTHER" id="PTHR16631:SF17">
    <property type="entry name" value="GLUCAN ENDO-1,3-BETA-GLUCOSIDASE BTGC"/>
    <property type="match status" value="1"/>
</dbReference>
<proteinExistence type="predicted"/>
<keyword evidence="9" id="KW-0325">Glycoprotein</keyword>
<organism evidence="17 18">
    <name type="scientific">Mariniphaga sediminis</name>
    <dbReference type="NCBI Taxonomy" id="1628158"/>
    <lineage>
        <taxon>Bacteria</taxon>
        <taxon>Pseudomonadati</taxon>
        <taxon>Bacteroidota</taxon>
        <taxon>Bacteroidia</taxon>
        <taxon>Marinilabiliales</taxon>
        <taxon>Prolixibacteraceae</taxon>
        <taxon>Mariniphaga</taxon>
    </lineage>
</organism>
<keyword evidence="4" id="KW-0134">Cell wall</keyword>
<keyword evidence="10" id="KW-0119">Carbohydrate metabolism</keyword>
<feature type="chain" id="PRO_5017251904" description="Endo-1,3-beta-glucanase btgC" evidence="16">
    <location>
        <begin position="26"/>
        <end position="361"/>
    </location>
</feature>
<dbReference type="RefSeq" id="WP_119351706.1">
    <property type="nucleotide sequence ID" value="NZ_QWET01000022.1"/>
</dbReference>
<evidence type="ECO:0000256" key="14">
    <source>
        <dbReference type="ARBA" id="ARBA00042373"/>
    </source>
</evidence>
<evidence type="ECO:0000256" key="5">
    <source>
        <dbReference type="ARBA" id="ARBA00022525"/>
    </source>
</evidence>
<dbReference type="GO" id="GO:0071555">
    <property type="term" value="P:cell wall organization"/>
    <property type="evidence" value="ECO:0007669"/>
    <property type="project" value="UniProtKB-KW"/>
</dbReference>
<dbReference type="OrthoDB" id="9806824at2"/>
<keyword evidence="12" id="KW-0624">Polysaccharide degradation</keyword>
<reference evidence="17 18" key="1">
    <citation type="journal article" date="2015" name="Int. J. Syst. Evol. Microbiol.">
        <title>Mariniphaga sediminis sp. nov., isolated from coastal sediment.</title>
        <authorList>
            <person name="Wang F.Q."/>
            <person name="Shen Q.Y."/>
            <person name="Chen G.J."/>
            <person name="Du Z.J."/>
        </authorList>
    </citation>
    <scope>NUCLEOTIDE SEQUENCE [LARGE SCALE GENOMIC DNA]</scope>
    <source>
        <strain evidence="17 18">SY21</strain>
    </source>
</reference>
<comment type="subcellular location">
    <subcellularLocation>
        <location evidence="2">Cell membrane</location>
    </subcellularLocation>
    <subcellularLocation>
        <location evidence="1">Secreted</location>
        <location evidence="1">Cell wall</location>
    </subcellularLocation>
</comment>
<evidence type="ECO:0000256" key="8">
    <source>
        <dbReference type="ARBA" id="ARBA00023136"/>
    </source>
</evidence>
<accession>A0A399CY27</accession>
<dbReference type="AlphaFoldDB" id="A0A399CY27"/>
<evidence type="ECO:0000313" key="17">
    <source>
        <dbReference type="EMBL" id="RIH63301.1"/>
    </source>
</evidence>
<keyword evidence="8" id="KW-0472">Membrane</keyword>
<dbReference type="GO" id="GO:0005886">
    <property type="term" value="C:plasma membrane"/>
    <property type="evidence" value="ECO:0007669"/>
    <property type="project" value="UniProtKB-SubCell"/>
</dbReference>
<evidence type="ECO:0000256" key="15">
    <source>
        <dbReference type="ARBA" id="ARBA00043078"/>
    </source>
</evidence>
<dbReference type="PANTHER" id="PTHR16631">
    <property type="entry name" value="GLUCAN 1,3-BETA-GLUCOSIDASE"/>
    <property type="match status" value="1"/>
</dbReference>
<comment type="caution">
    <text evidence="17">The sequence shown here is derived from an EMBL/GenBank/DDBJ whole genome shotgun (WGS) entry which is preliminary data.</text>
</comment>
<sequence>MNSRKNLKFPLWTMVLLMPALLVSGAIKNDKNKETANMNRSGTNSIQQKKKNLIEGVVEAVCYSGFRTGQHPDRGDGAKNPSAKEVLEDLQIIQNEMGFKLIRLYDSGRNSEMVLQLIREYRLDIKVMLGIWLNAELSAHETCEWLTEPIPQKALDANKIANLAELQRGINLANKYPETVCAVSVGNESLIEWNDHRMHVDTVIAYCRRVKDAVEQPVTVADNYEWWAAHGQKLSKVLDFVSVHIYPVWEGFDIDQGLSYSIDNIQKVRNALPDAKIVISEAGWASVASEFGQRASEKNQQRYYNEFMQWAKGMNITTFFFEAFDEDWKGDPKDPWGAEKHWGLYTVDRKPKLVMKEGGKS</sequence>
<keyword evidence="7 17" id="KW-0378">Hydrolase</keyword>
<evidence type="ECO:0000256" key="3">
    <source>
        <dbReference type="ARBA" id="ARBA00022475"/>
    </source>
</evidence>
<dbReference type="InterPro" id="IPR017853">
    <property type="entry name" value="GH"/>
</dbReference>
<evidence type="ECO:0000256" key="4">
    <source>
        <dbReference type="ARBA" id="ARBA00022512"/>
    </source>
</evidence>
<evidence type="ECO:0000256" key="2">
    <source>
        <dbReference type="ARBA" id="ARBA00004236"/>
    </source>
</evidence>
<dbReference type="GO" id="GO:0042973">
    <property type="term" value="F:glucan endo-1,3-beta-D-glucosidase activity"/>
    <property type="evidence" value="ECO:0007669"/>
    <property type="project" value="TreeGrafter"/>
</dbReference>
<comment type="function">
    <text evidence="13">Glucanases play a role in cell expansion during growth, in cell-cell fusion during mating, and in spore release during sporulation. This enzyme may be involved in beta-glucan degradation. Active on laminarin and lichenan.</text>
</comment>
<evidence type="ECO:0000256" key="10">
    <source>
        <dbReference type="ARBA" id="ARBA00023277"/>
    </source>
</evidence>
<dbReference type="EMBL" id="QWET01000022">
    <property type="protein sequence ID" value="RIH63301.1"/>
    <property type="molecule type" value="Genomic_DNA"/>
</dbReference>
<evidence type="ECO:0000256" key="12">
    <source>
        <dbReference type="ARBA" id="ARBA00023326"/>
    </source>
</evidence>
<name>A0A399CY27_9BACT</name>
<feature type="signal peptide" evidence="16">
    <location>
        <begin position="1"/>
        <end position="25"/>
    </location>
</feature>
<evidence type="ECO:0000256" key="13">
    <source>
        <dbReference type="ARBA" id="ARBA00037649"/>
    </source>
</evidence>
<evidence type="ECO:0000313" key="18">
    <source>
        <dbReference type="Proteomes" id="UP000266441"/>
    </source>
</evidence>
<evidence type="ECO:0000256" key="1">
    <source>
        <dbReference type="ARBA" id="ARBA00004191"/>
    </source>
</evidence>
<evidence type="ECO:0000256" key="9">
    <source>
        <dbReference type="ARBA" id="ARBA00023180"/>
    </source>
</evidence>
<keyword evidence="6 16" id="KW-0732">Signal</keyword>
<keyword evidence="18" id="KW-1185">Reference proteome</keyword>
<dbReference type="Pfam" id="PF00332">
    <property type="entry name" value="Glyco_hydro_17"/>
    <property type="match status" value="1"/>
</dbReference>
<dbReference type="InterPro" id="IPR000490">
    <property type="entry name" value="Glyco_hydro_17"/>
</dbReference>
<dbReference type="SUPFAM" id="SSF51445">
    <property type="entry name" value="(Trans)glycosidases"/>
    <property type="match status" value="1"/>
</dbReference>
<dbReference type="GO" id="GO:0005576">
    <property type="term" value="C:extracellular region"/>
    <property type="evidence" value="ECO:0007669"/>
    <property type="project" value="TreeGrafter"/>
</dbReference>